<dbReference type="Pfam" id="PF04122">
    <property type="entry name" value="CW_binding_2"/>
    <property type="match status" value="3"/>
</dbReference>
<name>A0ABT2GMS4_9MICO</name>
<dbReference type="Pfam" id="PF07676">
    <property type="entry name" value="PD40"/>
    <property type="match status" value="2"/>
</dbReference>
<dbReference type="RefSeq" id="WP_259487540.1">
    <property type="nucleotide sequence ID" value="NZ_JANTEZ010000007.1"/>
</dbReference>
<dbReference type="InterPro" id="IPR007253">
    <property type="entry name" value="Cell_wall-bd_2"/>
</dbReference>
<dbReference type="InterPro" id="IPR051922">
    <property type="entry name" value="Bact_Sporulation_Assoc"/>
</dbReference>
<dbReference type="InterPro" id="IPR011042">
    <property type="entry name" value="6-blade_b-propeller_TolB-like"/>
</dbReference>
<proteinExistence type="predicted"/>
<keyword evidence="3" id="KW-1185">Reference proteome</keyword>
<dbReference type="Gene3D" id="2.120.10.30">
    <property type="entry name" value="TolB, C-terminal domain"/>
    <property type="match status" value="1"/>
</dbReference>
<accession>A0ABT2GMS4</accession>
<keyword evidence="1" id="KW-0732">Signal</keyword>
<reference evidence="2" key="1">
    <citation type="submission" date="2022-08" db="EMBL/GenBank/DDBJ databases">
        <authorList>
            <person name="Deng Y."/>
            <person name="Han X.-F."/>
            <person name="Zhang Y.-Q."/>
        </authorList>
    </citation>
    <scope>NUCLEOTIDE SEQUENCE</scope>
    <source>
        <strain evidence="2">CPCC 205716</strain>
    </source>
</reference>
<evidence type="ECO:0000313" key="2">
    <source>
        <dbReference type="EMBL" id="MCS5716041.1"/>
    </source>
</evidence>
<feature type="chain" id="PRO_5046191923" evidence="1">
    <location>
        <begin position="30"/>
        <end position="755"/>
    </location>
</feature>
<dbReference type="SUPFAM" id="SSF82171">
    <property type="entry name" value="DPP6 N-terminal domain-like"/>
    <property type="match status" value="1"/>
</dbReference>
<dbReference type="PANTHER" id="PTHR30032:SF8">
    <property type="entry name" value="GERMINATION-SPECIFIC N-ACETYLMURAMOYL-L-ALANINE AMIDASE"/>
    <property type="match status" value="1"/>
</dbReference>
<sequence>MMRSPLLVGSVLALGALLAPMATVAPAEAALPSPARSQLVSVARGASDTLPGDRGATSPSVSADGRYVAFSSKASNLTDVPTAGISQVYLRDVIDGKTTMISASAGVAGTDNSIDPAVSADGRYVAFSTRAANLGVAFPGGVQQVLVWDRLTGYFQLASSADGSAAAANTASGKATISGDGTVVAFESGASNLTTTPSRGVTQVYVHDLIARTTRTVSVDSATPSSSATDSATLPSISADGRRVTFVTASALTSVSGSRDQVYLRDLDSSTTSLVSADAAGTAGANEHVASARISADGRTVAFDTSASNLTGETLTGGPHVFTRDLAKAVTTLVSRSQSGAIVKGSRPSVSANGSAITFSSLENGVTAATNSGGTEQSYLRNMVTNDVMLLSKPWASGGAARPGNILPVSSVVSGDGRFAVFVSTSTNLIEGSVSTDDQVFIRNIADTPDVIRVAGADRFEVTAAVSKRLFSEDTFSLVYVASGETYPDALAASAAAAAVRSVGAPVLLVRKDELPADVATELRRYRPRSVVVIGGSAVISDKVVTEIESVTGRPAIRVGGADRFATAAATSAFMFHDGAKVAYIASGQNFPDSLVAGALAGRSAGPILLTTRDDIPTAVTDELKRLRPEKIVVLGGINAISDSVAGALMTIAPVSRIGGSDRFVVAANASAANFDASTRTVYVASGENFPDALSSAAAAAAESGPVLLIRRDGIPGEIASELRRLNPRKIIIVGGPAAVTESVASQLRGFLRRE</sequence>
<dbReference type="PANTHER" id="PTHR30032">
    <property type="entry name" value="N-ACETYLMURAMOYL-L-ALANINE AMIDASE-RELATED"/>
    <property type="match status" value="1"/>
</dbReference>
<protein>
    <submittedName>
        <fullName evidence="2">Cell wall-binding repeat-containing protein</fullName>
    </submittedName>
</protein>
<dbReference type="EMBL" id="JANTEZ010000007">
    <property type="protein sequence ID" value="MCS5716041.1"/>
    <property type="molecule type" value="Genomic_DNA"/>
</dbReference>
<dbReference type="Proteomes" id="UP001165580">
    <property type="component" value="Unassembled WGS sequence"/>
</dbReference>
<gene>
    <name evidence="2" type="ORF">NVV95_15965</name>
</gene>
<evidence type="ECO:0000313" key="3">
    <source>
        <dbReference type="Proteomes" id="UP001165580"/>
    </source>
</evidence>
<evidence type="ECO:0000256" key="1">
    <source>
        <dbReference type="SAM" id="SignalP"/>
    </source>
</evidence>
<dbReference type="InterPro" id="IPR011659">
    <property type="entry name" value="WD40"/>
</dbReference>
<organism evidence="2 3">
    <name type="scientific">Herbiconiux gentiana</name>
    <dbReference type="NCBI Taxonomy" id="2970912"/>
    <lineage>
        <taxon>Bacteria</taxon>
        <taxon>Bacillati</taxon>
        <taxon>Actinomycetota</taxon>
        <taxon>Actinomycetes</taxon>
        <taxon>Micrococcales</taxon>
        <taxon>Microbacteriaceae</taxon>
        <taxon>Herbiconiux</taxon>
    </lineage>
</organism>
<feature type="signal peptide" evidence="1">
    <location>
        <begin position="1"/>
        <end position="29"/>
    </location>
</feature>
<comment type="caution">
    <text evidence="2">The sequence shown here is derived from an EMBL/GenBank/DDBJ whole genome shotgun (WGS) entry which is preliminary data.</text>
</comment>